<evidence type="ECO:0000313" key="3">
    <source>
        <dbReference type="EMBL" id="HJF70674.1"/>
    </source>
</evidence>
<dbReference type="InterPro" id="IPR032149">
    <property type="entry name" value="DUF4988"/>
</dbReference>
<reference evidence="3" key="1">
    <citation type="journal article" date="2021" name="PeerJ">
        <title>Extensive microbial diversity within the chicken gut microbiome revealed by metagenomics and culture.</title>
        <authorList>
            <person name="Gilroy R."/>
            <person name="Ravi A."/>
            <person name="Getino M."/>
            <person name="Pursley I."/>
            <person name="Horton D.L."/>
            <person name="Alikhan N.F."/>
            <person name="Baker D."/>
            <person name="Gharbi K."/>
            <person name="Hall N."/>
            <person name="Watson M."/>
            <person name="Adriaenssens E.M."/>
            <person name="Foster-Nyarko E."/>
            <person name="Jarju S."/>
            <person name="Secka A."/>
            <person name="Antonio M."/>
            <person name="Oren A."/>
            <person name="Chaudhuri R.R."/>
            <person name="La Ragione R."/>
            <person name="Hildebrand F."/>
            <person name="Pallen M.J."/>
        </authorList>
    </citation>
    <scope>NUCLEOTIDE SEQUENCE</scope>
    <source>
        <strain evidence="3">6966</strain>
    </source>
</reference>
<reference evidence="3" key="2">
    <citation type="submission" date="2021-09" db="EMBL/GenBank/DDBJ databases">
        <authorList>
            <person name="Gilroy R."/>
        </authorList>
    </citation>
    <scope>NUCLEOTIDE SEQUENCE</scope>
    <source>
        <strain evidence="3">6966</strain>
    </source>
</reference>
<evidence type="ECO:0000313" key="4">
    <source>
        <dbReference type="Proteomes" id="UP000742098"/>
    </source>
</evidence>
<dbReference type="Pfam" id="PF16378">
    <property type="entry name" value="DUF4988"/>
    <property type="match status" value="1"/>
</dbReference>
<dbReference type="AlphaFoldDB" id="A0A921H4Z0"/>
<dbReference type="PROSITE" id="PS51257">
    <property type="entry name" value="PROKAR_LIPOPROTEIN"/>
    <property type="match status" value="1"/>
</dbReference>
<feature type="signal peptide" evidence="1">
    <location>
        <begin position="1"/>
        <end position="26"/>
    </location>
</feature>
<gene>
    <name evidence="3" type="ORF">K8V05_07960</name>
</gene>
<accession>A0A921H4Z0</accession>
<feature type="chain" id="PRO_5037778262" evidence="1">
    <location>
        <begin position="27"/>
        <end position="1123"/>
    </location>
</feature>
<dbReference type="EMBL" id="DYVS01000130">
    <property type="protein sequence ID" value="HJF70674.1"/>
    <property type="molecule type" value="Genomic_DNA"/>
</dbReference>
<evidence type="ECO:0000256" key="1">
    <source>
        <dbReference type="SAM" id="SignalP"/>
    </source>
</evidence>
<comment type="caution">
    <text evidence="3">The sequence shown here is derived from an EMBL/GenBank/DDBJ whole genome shotgun (WGS) entry which is preliminary data.</text>
</comment>
<organism evidence="3 4">
    <name type="scientific">Butyricimonas virosa</name>
    <dbReference type="NCBI Taxonomy" id="544645"/>
    <lineage>
        <taxon>Bacteria</taxon>
        <taxon>Pseudomonadati</taxon>
        <taxon>Bacteroidota</taxon>
        <taxon>Bacteroidia</taxon>
        <taxon>Bacteroidales</taxon>
        <taxon>Odoribacteraceae</taxon>
        <taxon>Butyricimonas</taxon>
    </lineage>
</organism>
<feature type="domain" description="DUF4988" evidence="2">
    <location>
        <begin position="31"/>
        <end position="98"/>
    </location>
</feature>
<dbReference type="Proteomes" id="UP000742098">
    <property type="component" value="Unassembled WGS sequence"/>
</dbReference>
<keyword evidence="1" id="KW-0732">Signal</keyword>
<proteinExistence type="predicted"/>
<evidence type="ECO:0000259" key="2">
    <source>
        <dbReference type="Pfam" id="PF16378"/>
    </source>
</evidence>
<protein>
    <submittedName>
        <fullName evidence="3">DUF4988 domain-containing protein</fullName>
    </submittedName>
</protein>
<sequence length="1123" mass="125813">MNKKRNFAKMALLSALLCGLASPTFIGCKDYDDDIKDLQEQITANKTSIDELLGKIKEGQFVQNVEKITNGLKVTLGDGSVVEIVNGKDGLNGNDGNDGKVPSFEIKEDGHLYATYEGEEPIDLGNVKGEDGGAGTVTDVKLTVQDGYLYLNGKIIEPKIAIGGIFYVEQQGYVELYMPKGTVNEDGSITVGDYEKVTLPKTTNIVTDILFMPLTLSAGEAPMIFFPTIVQDETDGVGNYVNGTAAAPEYTVGTIPAEPSSILYAGKAELKYQFNPRSVSFDAFKVLGLWRHGEATVISRSMKDGSNMIFNKGQRFYDMANGVLEGAKSYSQNKEIGMLHFRAKSWRFAEMVGNKHDGNKRDLLTLAVLNGKDTVYSEIAPAKHWHIAQKDVRIVNTDVEHYALDANKENLYADKFRSVNSYQDKKATPANQKAADEYYKSLDPITTFEIAYDNRQDNGGKGLNLTELFRTFFIDNGEEYPFMTNGFDDYQLKFETVSFNNLGVDQTERYLELVSTMEKDGTDERQLVTKAYVRSPKDYPGFEQGDHSAAIGRTPIVRVKLVAPVEDGASAEAEENVVASRLIKLEIKGKESVTEKIVIKDTVRVMLQHKNQAVELDMDRIYNDLRVQQAGSRGREEFHKHYQFDPTITIDLQKQHTTALDADARKKDVDLKERKAEDGTILNQLDLIVKPTAFSTEHIEYVVKAKYVDIPNSGEVYPDVNVEYTVFVTYPNAVAPEITKLNWQDPGTNGEGGLIYAHGRIAPGADGKVETMDDGYDMVAVLNNMFDLEKYTMDQMLKPRTGETAYDLATIAKPTLSFELVDKYNSSSDWAGTTNGLKLYQENGVWKIELEKSDAGRQWINAIGEDSKRVKIRAVVSFNECYDGLYGTCDNGEKKYNKDQASDNLPECKTTDKVGSQAHDMHDYTGTAKAPQYGRSQVVIDEFEVAFITPIRFVKKTIEPLYDKYPLAENKAYLKDCFRLADYLSDENAAQEGFRYNHIVYDTDLTDQGTIDLFKRGTDGWCNYWKQVYDVNNVFEYKVIGGFFSDGSALDTENSKKIKFESDDEGEYVTWINDGEDIANEFVIKVEVCVKHVWGLVCDHTNKETGRGHSVVTLEIPVKFHKN</sequence>
<name>A0A921H4Z0_9BACT</name>